<dbReference type="PIRSF" id="PIRSF010376">
    <property type="entry name" value="IspE"/>
    <property type="match status" value="1"/>
</dbReference>
<comment type="similarity">
    <text evidence="1 10">Belongs to the GHMP kinase family. IspE subfamily.</text>
</comment>
<accession>A0ABV6HVQ9</accession>
<keyword evidence="8 10" id="KW-0414">Isoprene biosynthesis</keyword>
<evidence type="ECO:0000256" key="7">
    <source>
        <dbReference type="ARBA" id="ARBA00022840"/>
    </source>
</evidence>
<dbReference type="SUPFAM" id="SSF54211">
    <property type="entry name" value="Ribosomal protein S5 domain 2-like"/>
    <property type="match status" value="1"/>
</dbReference>
<evidence type="ECO:0000259" key="11">
    <source>
        <dbReference type="Pfam" id="PF00288"/>
    </source>
</evidence>
<dbReference type="InterPro" id="IPR006204">
    <property type="entry name" value="GHMP_kinase_N_dom"/>
</dbReference>
<dbReference type="HAMAP" id="MF_00061">
    <property type="entry name" value="IspE"/>
    <property type="match status" value="1"/>
</dbReference>
<organism evidence="13 14">
    <name type="scientific">Gallibacterium melopsittaci</name>
    <dbReference type="NCBI Taxonomy" id="516063"/>
    <lineage>
        <taxon>Bacteria</taxon>
        <taxon>Pseudomonadati</taxon>
        <taxon>Pseudomonadota</taxon>
        <taxon>Gammaproteobacteria</taxon>
        <taxon>Pasteurellales</taxon>
        <taxon>Pasteurellaceae</taxon>
        <taxon>Gallibacterium</taxon>
    </lineage>
</organism>
<proteinExistence type="inferred from homology"/>
<dbReference type="Pfam" id="PF00288">
    <property type="entry name" value="GHMP_kinases_N"/>
    <property type="match status" value="1"/>
</dbReference>
<dbReference type="Proteomes" id="UP001589769">
    <property type="component" value="Unassembled WGS sequence"/>
</dbReference>
<evidence type="ECO:0000313" key="14">
    <source>
        <dbReference type="Proteomes" id="UP001589769"/>
    </source>
</evidence>
<dbReference type="EC" id="2.7.1.148" evidence="2 10"/>
<evidence type="ECO:0000313" key="13">
    <source>
        <dbReference type="EMBL" id="MFC0322967.1"/>
    </source>
</evidence>
<evidence type="ECO:0000256" key="10">
    <source>
        <dbReference type="HAMAP-Rule" id="MF_00061"/>
    </source>
</evidence>
<feature type="domain" description="GHMP kinase N-terminal" evidence="11">
    <location>
        <begin position="74"/>
        <end position="152"/>
    </location>
</feature>
<gene>
    <name evidence="10 13" type="primary">ispE</name>
    <name evidence="13" type="ORF">ACFFHT_05270</name>
</gene>
<dbReference type="InterPro" id="IPR013750">
    <property type="entry name" value="GHMP_kinase_C_dom"/>
</dbReference>
<comment type="catalytic activity">
    <reaction evidence="10">
        <text>4-CDP-2-C-methyl-D-erythritol + ATP = 4-CDP-2-C-methyl-D-erythritol 2-phosphate + ADP + H(+)</text>
        <dbReference type="Rhea" id="RHEA:18437"/>
        <dbReference type="ChEBI" id="CHEBI:15378"/>
        <dbReference type="ChEBI" id="CHEBI:30616"/>
        <dbReference type="ChEBI" id="CHEBI:57823"/>
        <dbReference type="ChEBI" id="CHEBI:57919"/>
        <dbReference type="ChEBI" id="CHEBI:456216"/>
        <dbReference type="EC" id="2.7.1.148"/>
    </reaction>
</comment>
<evidence type="ECO:0000259" key="12">
    <source>
        <dbReference type="Pfam" id="PF08544"/>
    </source>
</evidence>
<dbReference type="PANTHER" id="PTHR43527:SF2">
    <property type="entry name" value="4-DIPHOSPHOCYTIDYL-2-C-METHYL-D-ERYTHRITOL KINASE, CHLOROPLASTIC"/>
    <property type="match status" value="1"/>
</dbReference>
<feature type="domain" description="GHMP kinase C-terminal" evidence="12">
    <location>
        <begin position="211"/>
        <end position="263"/>
    </location>
</feature>
<dbReference type="Gene3D" id="3.30.230.10">
    <property type="match status" value="1"/>
</dbReference>
<dbReference type="Gene3D" id="3.30.70.890">
    <property type="entry name" value="GHMP kinase, C-terminal domain"/>
    <property type="match status" value="1"/>
</dbReference>
<dbReference type="NCBIfam" id="TIGR00154">
    <property type="entry name" value="ispE"/>
    <property type="match status" value="1"/>
</dbReference>
<dbReference type="EMBL" id="JBHLWA010000024">
    <property type="protein sequence ID" value="MFC0322967.1"/>
    <property type="molecule type" value="Genomic_DNA"/>
</dbReference>
<keyword evidence="7 10" id="KW-0067">ATP-binding</keyword>
<evidence type="ECO:0000256" key="4">
    <source>
        <dbReference type="ARBA" id="ARBA00022679"/>
    </source>
</evidence>
<feature type="active site" evidence="10">
    <location>
        <position position="144"/>
    </location>
</feature>
<dbReference type="InterPro" id="IPR014721">
    <property type="entry name" value="Ribsml_uS5_D2-typ_fold_subgr"/>
</dbReference>
<evidence type="ECO:0000256" key="1">
    <source>
        <dbReference type="ARBA" id="ARBA00009684"/>
    </source>
</evidence>
<comment type="caution">
    <text evidence="13">The sequence shown here is derived from an EMBL/GenBank/DDBJ whole genome shotgun (WGS) entry which is preliminary data.</text>
</comment>
<reference evidence="13 14" key="1">
    <citation type="submission" date="2024-09" db="EMBL/GenBank/DDBJ databases">
        <authorList>
            <person name="Sun Q."/>
            <person name="Mori K."/>
        </authorList>
    </citation>
    <scope>NUCLEOTIDE SEQUENCE [LARGE SCALE GENOMIC DNA]</scope>
    <source>
        <strain evidence="13 14">CCM 7538</strain>
    </source>
</reference>
<comment type="pathway">
    <text evidence="10">Isoprenoid biosynthesis; isopentenyl diphosphate biosynthesis via DXP pathway; isopentenyl diphosphate from 1-deoxy-D-xylulose 5-phosphate: step 3/6.</text>
</comment>
<evidence type="ECO:0000256" key="3">
    <source>
        <dbReference type="ARBA" id="ARBA00017473"/>
    </source>
</evidence>
<feature type="active site" evidence="10">
    <location>
        <position position="19"/>
    </location>
</feature>
<dbReference type="InterPro" id="IPR020568">
    <property type="entry name" value="Ribosomal_Su5_D2-typ_SF"/>
</dbReference>
<keyword evidence="14" id="KW-1185">Reference proteome</keyword>
<keyword evidence="6 10" id="KW-0418">Kinase</keyword>
<evidence type="ECO:0000256" key="8">
    <source>
        <dbReference type="ARBA" id="ARBA00023229"/>
    </source>
</evidence>
<dbReference type="InterPro" id="IPR036554">
    <property type="entry name" value="GHMP_kinase_C_sf"/>
</dbReference>
<keyword evidence="5 10" id="KW-0547">Nucleotide-binding</keyword>
<name>A0ABV6HVQ9_9PAST</name>
<keyword evidence="4 10" id="KW-0808">Transferase</keyword>
<dbReference type="PANTHER" id="PTHR43527">
    <property type="entry name" value="4-DIPHOSPHOCYTIDYL-2-C-METHYL-D-ERYTHRITOL KINASE, CHLOROPLASTIC"/>
    <property type="match status" value="1"/>
</dbReference>
<evidence type="ECO:0000256" key="2">
    <source>
        <dbReference type="ARBA" id="ARBA00012052"/>
    </source>
</evidence>
<dbReference type="Pfam" id="PF08544">
    <property type="entry name" value="GHMP_kinases_C"/>
    <property type="match status" value="1"/>
</dbReference>
<evidence type="ECO:0000256" key="9">
    <source>
        <dbReference type="ARBA" id="ARBA00032554"/>
    </source>
</evidence>
<dbReference type="GO" id="GO:0050515">
    <property type="term" value="F:4-(cytidine 5'-diphospho)-2-C-methyl-D-erythritol kinase activity"/>
    <property type="evidence" value="ECO:0007669"/>
    <property type="project" value="UniProtKB-EC"/>
</dbReference>
<comment type="function">
    <text evidence="10">Catalyzes the phosphorylation of the position 2 hydroxy group of 4-diphosphocytidyl-2C-methyl-D-erythritol.</text>
</comment>
<dbReference type="SUPFAM" id="SSF55060">
    <property type="entry name" value="GHMP Kinase, C-terminal domain"/>
    <property type="match status" value="1"/>
</dbReference>
<evidence type="ECO:0000256" key="5">
    <source>
        <dbReference type="ARBA" id="ARBA00022741"/>
    </source>
</evidence>
<dbReference type="RefSeq" id="WP_382374144.1">
    <property type="nucleotide sequence ID" value="NZ_JBHLWA010000024.1"/>
</dbReference>
<feature type="binding site" evidence="10">
    <location>
        <begin position="102"/>
        <end position="112"/>
    </location>
    <ligand>
        <name>ATP</name>
        <dbReference type="ChEBI" id="CHEBI:30616"/>
    </ligand>
</feature>
<evidence type="ECO:0000256" key="6">
    <source>
        <dbReference type="ARBA" id="ARBA00022777"/>
    </source>
</evidence>
<dbReference type="InterPro" id="IPR004424">
    <property type="entry name" value="IspE"/>
</dbReference>
<protein>
    <recommendedName>
        <fullName evidence="3 10">4-diphosphocytidyl-2-C-methyl-D-erythritol kinase</fullName>
        <shortName evidence="10">CMK</shortName>
        <ecNumber evidence="2 10">2.7.1.148</ecNumber>
    </recommendedName>
    <alternativeName>
        <fullName evidence="9 10">4-(cytidine-5'-diphospho)-2-C-methyl-D-erythritol kinase</fullName>
    </alternativeName>
</protein>
<sequence>MTDITSRFGKEFSFPCPAKLNLFLYINQRRPDGYHELQTLFQFLDYGDWLTVSINPTGEIVLLDQLAGVALKDNLIYRAAKLLQQTTQCKLGATLRLEKHLPMGGGVGGGSSDAATTLVALNFLWQTNLSIEQLATLGLQLGADVPIFIHGKAAFAEGVGEKISYCHPTEKYFVVLKPDVSISTAKIFRDPNLPRTTPKRSLEVLLSSVYTNDCEKVVRDHYPEVEQAIQWLVQYAPTRLTGTGACIFAEFDSQDRALTVFQQRPANLTGFVAKGVNESPLYLALKEIQKTL</sequence>